<gene>
    <name evidence="1" type="ORF">HF896_06335</name>
</gene>
<dbReference type="RefSeq" id="WP_146033781.1">
    <property type="nucleotide sequence ID" value="NZ_CP051298.1"/>
</dbReference>
<reference evidence="1 2" key="1">
    <citation type="submission" date="2020-05" db="EMBL/GenBank/DDBJ databases">
        <title>Complete genome sequence of Alicycliphilus denitrificans DP3.</title>
        <authorList>
            <person name="Chen X."/>
        </authorList>
    </citation>
    <scope>NUCLEOTIDE SEQUENCE [LARGE SCALE GENOMIC DNA]</scope>
    <source>
        <strain evidence="1 2">DP3</strain>
    </source>
</reference>
<sequence>MTNRAGKKTPPHIKWLLNERAMLQGVLRKMTNRRTAYQKRFEAAQAALEKRRATFLTAHLASEEALLRKIQALTLTLDSMAPEVSPDAVGPVNAWAGKYGQRGALTAFLKERLQEAYPNSLTVPEICLAVQQKFGLVTSTTFERKNLRETIRTRLRECRAQGLVETLHIPHSGTRASIWRWRRESTTFEMLRRQEAQRDEDTPD</sequence>
<evidence type="ECO:0000313" key="2">
    <source>
        <dbReference type="Proteomes" id="UP000500755"/>
    </source>
</evidence>
<dbReference type="Proteomes" id="UP000500755">
    <property type="component" value="Chromosome"/>
</dbReference>
<evidence type="ECO:0000313" key="1">
    <source>
        <dbReference type="EMBL" id="QKD43250.1"/>
    </source>
</evidence>
<accession>A0A858ZQU1</accession>
<proteinExistence type="predicted"/>
<organism evidence="1 2">
    <name type="scientific">Alicycliphilus denitrificans</name>
    <dbReference type="NCBI Taxonomy" id="179636"/>
    <lineage>
        <taxon>Bacteria</taxon>
        <taxon>Pseudomonadati</taxon>
        <taxon>Pseudomonadota</taxon>
        <taxon>Betaproteobacteria</taxon>
        <taxon>Burkholderiales</taxon>
        <taxon>Comamonadaceae</taxon>
        <taxon>Alicycliphilus</taxon>
    </lineage>
</organism>
<dbReference type="EMBL" id="CP051298">
    <property type="protein sequence ID" value="QKD43250.1"/>
    <property type="molecule type" value="Genomic_DNA"/>
</dbReference>
<protein>
    <submittedName>
        <fullName evidence="1">Uncharacterized protein</fullName>
    </submittedName>
</protein>
<dbReference type="AlphaFoldDB" id="A0A858ZQU1"/>
<name>A0A858ZQU1_9BURK</name>